<organism evidence="2 3">
    <name type="scientific">Candidatus Treponema excrementipullorum</name>
    <dbReference type="NCBI Taxonomy" id="2838768"/>
    <lineage>
        <taxon>Bacteria</taxon>
        <taxon>Pseudomonadati</taxon>
        <taxon>Spirochaetota</taxon>
        <taxon>Spirochaetia</taxon>
        <taxon>Spirochaetales</taxon>
        <taxon>Treponemataceae</taxon>
        <taxon>Treponema</taxon>
    </lineage>
</organism>
<comment type="caution">
    <text evidence="2">The sequence shown here is derived from an EMBL/GenBank/DDBJ whole genome shotgun (WGS) entry which is preliminary data.</text>
</comment>
<reference evidence="2" key="1">
    <citation type="journal article" date="2021" name="PeerJ">
        <title>Extensive microbial diversity within the chicken gut microbiome revealed by metagenomics and culture.</title>
        <authorList>
            <person name="Gilroy R."/>
            <person name="Ravi A."/>
            <person name="Getino M."/>
            <person name="Pursley I."/>
            <person name="Horton D.L."/>
            <person name="Alikhan N.F."/>
            <person name="Baker D."/>
            <person name="Gharbi K."/>
            <person name="Hall N."/>
            <person name="Watson M."/>
            <person name="Adriaenssens E.M."/>
            <person name="Foster-Nyarko E."/>
            <person name="Jarju S."/>
            <person name="Secka A."/>
            <person name="Antonio M."/>
            <person name="Oren A."/>
            <person name="Chaudhuri R.R."/>
            <person name="La Ragione R."/>
            <person name="Hildebrand F."/>
            <person name="Pallen M.J."/>
        </authorList>
    </citation>
    <scope>NUCLEOTIDE SEQUENCE</scope>
    <source>
        <strain evidence="2">Gambia15-2214</strain>
    </source>
</reference>
<name>A0A9E2L0H5_9SPIR</name>
<accession>A0A9E2L0H5</accession>
<evidence type="ECO:0000313" key="3">
    <source>
        <dbReference type="Proteomes" id="UP000823914"/>
    </source>
</evidence>
<keyword evidence="1" id="KW-0812">Transmembrane</keyword>
<keyword evidence="1" id="KW-0472">Membrane</keyword>
<keyword evidence="1" id="KW-1133">Transmembrane helix</keyword>
<gene>
    <name evidence="2" type="ORF">IAA16_00060</name>
</gene>
<dbReference type="Proteomes" id="UP000823914">
    <property type="component" value="Unassembled WGS sequence"/>
</dbReference>
<protein>
    <submittedName>
        <fullName evidence="2">Uncharacterized protein</fullName>
    </submittedName>
</protein>
<evidence type="ECO:0000256" key="1">
    <source>
        <dbReference type="SAM" id="Phobius"/>
    </source>
</evidence>
<reference evidence="2" key="2">
    <citation type="submission" date="2021-04" db="EMBL/GenBank/DDBJ databases">
        <authorList>
            <person name="Gilroy R."/>
        </authorList>
    </citation>
    <scope>NUCLEOTIDE SEQUENCE</scope>
    <source>
        <strain evidence="2">Gambia15-2214</strain>
    </source>
</reference>
<feature type="transmembrane region" description="Helical" evidence="1">
    <location>
        <begin position="6"/>
        <end position="24"/>
    </location>
</feature>
<evidence type="ECO:0000313" key="2">
    <source>
        <dbReference type="EMBL" id="MBU3848940.1"/>
    </source>
</evidence>
<proteinExistence type="predicted"/>
<dbReference type="EMBL" id="JAHLFV010000001">
    <property type="protein sequence ID" value="MBU3848940.1"/>
    <property type="molecule type" value="Genomic_DNA"/>
</dbReference>
<dbReference type="AlphaFoldDB" id="A0A9E2L0H5"/>
<sequence length="103" mass="11772">METALISLAGVVLGSCISGIFLLVQSHMQKKNDDFVRKSLNMTQQYISLYKLEQKYVEKLASRTGESAKTIKENMRKEVENETNVHISYTEKDAKDLLQTWGK</sequence>